<sequence length="123" mass="13635">MRDAGTRNRGATVEDDWDTWTGESESKLHRMRESYFVEQSMWSWISGESSLNEFLLTRVDGYDFIGNTRGLVKVTGGFEAAEGGEVRKAKQSRIASTEALHNALQSPNGPTVNGKTVRPLSNP</sequence>
<feature type="region of interest" description="Disordered" evidence="1">
    <location>
        <begin position="100"/>
        <end position="123"/>
    </location>
</feature>
<name>A0ABR3FY72_9AGAR</name>
<protein>
    <recommendedName>
        <fullName evidence="5">DRBM domain-containing protein</fullName>
    </recommendedName>
</protein>
<evidence type="ECO:0000313" key="4">
    <source>
        <dbReference type="Proteomes" id="UP001465976"/>
    </source>
</evidence>
<evidence type="ECO:0000313" key="2">
    <source>
        <dbReference type="EMBL" id="KAL0580356.1"/>
    </source>
</evidence>
<proteinExistence type="predicted"/>
<dbReference type="EMBL" id="JBAHYK010000003">
    <property type="protein sequence ID" value="KAL0581841.1"/>
    <property type="molecule type" value="Genomic_DNA"/>
</dbReference>
<organism evidence="2 4">
    <name type="scientific">Marasmius crinis-equi</name>
    <dbReference type="NCBI Taxonomy" id="585013"/>
    <lineage>
        <taxon>Eukaryota</taxon>
        <taxon>Fungi</taxon>
        <taxon>Dikarya</taxon>
        <taxon>Basidiomycota</taxon>
        <taxon>Agaricomycotina</taxon>
        <taxon>Agaricomycetes</taxon>
        <taxon>Agaricomycetidae</taxon>
        <taxon>Agaricales</taxon>
        <taxon>Marasmiineae</taxon>
        <taxon>Marasmiaceae</taxon>
        <taxon>Marasmius</taxon>
    </lineage>
</organism>
<gene>
    <name evidence="3" type="ORF">V5O48_000209</name>
    <name evidence="2" type="ORF">V5O48_001693</name>
</gene>
<reference evidence="2 4" key="1">
    <citation type="submission" date="2024-02" db="EMBL/GenBank/DDBJ databases">
        <title>A draft genome for the cacao thread blight pathogen Marasmius crinis-equi.</title>
        <authorList>
            <person name="Cohen S.P."/>
            <person name="Baruah I.K."/>
            <person name="Amoako-Attah I."/>
            <person name="Bukari Y."/>
            <person name="Meinhardt L.W."/>
            <person name="Bailey B.A."/>
        </authorList>
    </citation>
    <scope>NUCLEOTIDE SEQUENCE [LARGE SCALE GENOMIC DNA]</scope>
    <source>
        <strain evidence="2 4">GH-76</strain>
    </source>
</reference>
<evidence type="ECO:0000313" key="3">
    <source>
        <dbReference type="EMBL" id="KAL0581841.1"/>
    </source>
</evidence>
<feature type="compositionally biased region" description="Polar residues" evidence="1">
    <location>
        <begin position="103"/>
        <end position="123"/>
    </location>
</feature>
<evidence type="ECO:0000256" key="1">
    <source>
        <dbReference type="SAM" id="MobiDB-lite"/>
    </source>
</evidence>
<dbReference type="Proteomes" id="UP001465976">
    <property type="component" value="Unassembled WGS sequence"/>
</dbReference>
<dbReference type="EMBL" id="JBAHYK010000033">
    <property type="protein sequence ID" value="KAL0580356.1"/>
    <property type="molecule type" value="Genomic_DNA"/>
</dbReference>
<keyword evidence="4" id="KW-1185">Reference proteome</keyword>
<accession>A0ABR3FY72</accession>
<comment type="caution">
    <text evidence="2">The sequence shown here is derived from an EMBL/GenBank/DDBJ whole genome shotgun (WGS) entry which is preliminary data.</text>
</comment>
<evidence type="ECO:0008006" key="5">
    <source>
        <dbReference type="Google" id="ProtNLM"/>
    </source>
</evidence>